<reference evidence="1" key="1">
    <citation type="submission" date="2022-01" db="EMBL/GenBank/DDBJ databases">
        <title>Genome sequnece data of strain Bradyrhizobium sp. nov.</title>
        <authorList>
            <person name="Zhang J."/>
        </authorList>
    </citation>
    <scope>NUCLEOTIDE SEQUENCE</scope>
    <source>
        <strain evidence="1">WYCCWR 13023</strain>
    </source>
</reference>
<organism evidence="1 2">
    <name type="scientific">Bradyrhizobium zhengyangense</name>
    <dbReference type="NCBI Taxonomy" id="2911009"/>
    <lineage>
        <taxon>Bacteria</taxon>
        <taxon>Pseudomonadati</taxon>
        <taxon>Pseudomonadota</taxon>
        <taxon>Alphaproteobacteria</taxon>
        <taxon>Hyphomicrobiales</taxon>
        <taxon>Nitrobacteraceae</taxon>
        <taxon>Bradyrhizobium</taxon>
    </lineage>
</organism>
<dbReference type="EMBL" id="JAKLTY010000017">
    <property type="protein sequence ID" value="MCG2630028.1"/>
    <property type="molecule type" value="Genomic_DNA"/>
</dbReference>
<dbReference type="RefSeq" id="WP_237861261.1">
    <property type="nucleotide sequence ID" value="NZ_JAKLTY010000017.1"/>
</dbReference>
<dbReference type="Proteomes" id="UP001139054">
    <property type="component" value="Unassembled WGS sequence"/>
</dbReference>
<evidence type="ECO:0000313" key="1">
    <source>
        <dbReference type="EMBL" id="MCG2630028.1"/>
    </source>
</evidence>
<proteinExistence type="predicted"/>
<sequence>MGIAGATSPQECVLLLAVPLTVEEVKADLISLDHHDYARSIEGADFLLPEAVFETHFRPVADAWKICRQRVEPLGVKIIENASSAEVRRVLRDGFRTITIFGHWKGHQVLAGDIIDPVAVANRLQDSTDEMAELIRQATDLSAVQCIAEQSSAEPISTRAALAERLTTAIEAEQALFDLDFQGSDSVGLMHQELSELNRRAIDTWLVGTMISGNRLELRDGLFSPTQVADFGFSAFAGCIHLANCHSTILQRALASPSLRVLGNEEILLPLTFFEVYSTVIALLRPGRPSYPELWLEVLERLRGAEPDHAQLSWKECFIKRLSGFLKR</sequence>
<evidence type="ECO:0000313" key="2">
    <source>
        <dbReference type="Proteomes" id="UP001139054"/>
    </source>
</evidence>
<protein>
    <submittedName>
        <fullName evidence="1">Uncharacterized protein</fullName>
    </submittedName>
</protein>
<gene>
    <name evidence="1" type="ORF">L6654_25715</name>
</gene>
<accession>A0A9X1UCH4</accession>
<name>A0A9X1UCH4_9BRAD</name>
<comment type="caution">
    <text evidence="1">The sequence shown here is derived from an EMBL/GenBank/DDBJ whole genome shotgun (WGS) entry which is preliminary data.</text>
</comment>
<dbReference type="AlphaFoldDB" id="A0A9X1UCH4"/>